<dbReference type="InterPro" id="IPR036874">
    <property type="entry name" value="Carbonic_anhydrase_sf"/>
</dbReference>
<dbReference type="Pfam" id="PF00484">
    <property type="entry name" value="Pro_CA"/>
    <property type="match status" value="1"/>
</dbReference>
<feature type="binding site" evidence="7">
    <location>
        <position position="89"/>
    </location>
    <ligand>
        <name>Zn(2+)</name>
        <dbReference type="ChEBI" id="CHEBI:29105"/>
    </ligand>
</feature>
<proteinExistence type="inferred from homology"/>
<dbReference type="InterPro" id="IPR001765">
    <property type="entry name" value="Carbonic_anhydrase"/>
</dbReference>
<dbReference type="SUPFAM" id="SSF53056">
    <property type="entry name" value="beta-carbonic anhydrase, cab"/>
    <property type="match status" value="1"/>
</dbReference>
<keyword evidence="4 7" id="KW-0862">Zinc</keyword>
<dbReference type="Gene3D" id="3.40.1050.10">
    <property type="entry name" value="Carbonic anhydrase"/>
    <property type="match status" value="1"/>
</dbReference>
<evidence type="ECO:0000256" key="3">
    <source>
        <dbReference type="ARBA" id="ARBA00022723"/>
    </source>
</evidence>
<evidence type="ECO:0000256" key="7">
    <source>
        <dbReference type="PIRSR" id="PIRSR601765-1"/>
    </source>
</evidence>
<feature type="chain" id="PRO_5020253841" description="Carbonic anhydrase" evidence="9">
    <location>
        <begin position="29"/>
        <end position="265"/>
    </location>
</feature>
<dbReference type="OrthoDB" id="10248475at2759"/>
<dbReference type="EMBL" id="RWJN01000152">
    <property type="protein sequence ID" value="TCD66031.1"/>
    <property type="molecule type" value="Genomic_DNA"/>
</dbReference>
<evidence type="ECO:0000256" key="1">
    <source>
        <dbReference type="ARBA" id="ARBA00006217"/>
    </source>
</evidence>
<dbReference type="Proteomes" id="UP000292702">
    <property type="component" value="Unassembled WGS sequence"/>
</dbReference>
<feature type="signal peptide" evidence="9">
    <location>
        <begin position="1"/>
        <end position="28"/>
    </location>
</feature>
<dbReference type="GO" id="GO:0034599">
    <property type="term" value="P:cellular response to oxidative stress"/>
    <property type="evidence" value="ECO:0007669"/>
    <property type="project" value="TreeGrafter"/>
</dbReference>
<evidence type="ECO:0000256" key="6">
    <source>
        <dbReference type="ARBA" id="ARBA00048348"/>
    </source>
</evidence>
<organism evidence="10 11">
    <name type="scientific">Steccherinum ochraceum</name>
    <dbReference type="NCBI Taxonomy" id="92696"/>
    <lineage>
        <taxon>Eukaryota</taxon>
        <taxon>Fungi</taxon>
        <taxon>Dikarya</taxon>
        <taxon>Basidiomycota</taxon>
        <taxon>Agaricomycotina</taxon>
        <taxon>Agaricomycetes</taxon>
        <taxon>Polyporales</taxon>
        <taxon>Steccherinaceae</taxon>
        <taxon>Steccherinum</taxon>
    </lineage>
</organism>
<keyword evidence="5 8" id="KW-0456">Lyase</keyword>
<reference evidence="10 11" key="1">
    <citation type="submission" date="2018-11" db="EMBL/GenBank/DDBJ databases">
        <title>Genome assembly of Steccherinum ochraceum LE-BIN_3174, the white-rot fungus of the Steccherinaceae family (The Residual Polyporoid clade, Polyporales, Basidiomycota).</title>
        <authorList>
            <person name="Fedorova T.V."/>
            <person name="Glazunova O.A."/>
            <person name="Landesman E.O."/>
            <person name="Moiseenko K.V."/>
            <person name="Psurtseva N.V."/>
            <person name="Savinova O.S."/>
            <person name="Shakhova N.V."/>
            <person name="Tyazhelova T.V."/>
            <person name="Vasina D.V."/>
        </authorList>
    </citation>
    <scope>NUCLEOTIDE SEQUENCE [LARGE SCALE GENOMIC DNA]</scope>
    <source>
        <strain evidence="10 11">LE-BIN_3174</strain>
    </source>
</reference>
<dbReference type="STRING" id="92696.A0A4R0RD89"/>
<accession>A0A4R0RD89</accession>
<comment type="function">
    <text evidence="8">Reversible hydration of carbon dioxide.</text>
</comment>
<evidence type="ECO:0000256" key="4">
    <source>
        <dbReference type="ARBA" id="ARBA00022833"/>
    </source>
</evidence>
<dbReference type="AlphaFoldDB" id="A0A4R0RD89"/>
<keyword evidence="9" id="KW-0732">Signal</keyword>
<dbReference type="SMART" id="SM00947">
    <property type="entry name" value="Pro_CA"/>
    <property type="match status" value="1"/>
</dbReference>
<evidence type="ECO:0000256" key="2">
    <source>
        <dbReference type="ARBA" id="ARBA00012925"/>
    </source>
</evidence>
<name>A0A4R0RD89_9APHY</name>
<dbReference type="PANTHER" id="PTHR11002">
    <property type="entry name" value="CARBONIC ANHYDRASE"/>
    <property type="match status" value="1"/>
</dbReference>
<sequence>MSLSCFIRTLLQVFLVWCLASFQWSTSGGVHALAVRGPNAEAESGDPILQGLLANNSAWAAEVEREHPGFFSKSAHGQHPPVLWIGCSDSRVPESVITNVLPGEIFPQRNIANQVPPNDTDVVAVISYAVEHLDIDRIIVAGHTHCGGVAYCYDHAANLSTPAPKPLPPLPEPVLNEWLGSLYATAVQMFQGGRRPSREQGLHELTLTNVKMQVGNVAGLDVVKHAWKEGRDLKIVGWLYEVEQGLLKDLGICIGPSGRNCTIGA</sequence>
<dbReference type="GO" id="GO:0008270">
    <property type="term" value="F:zinc ion binding"/>
    <property type="evidence" value="ECO:0007669"/>
    <property type="project" value="UniProtKB-UniRule"/>
</dbReference>
<feature type="binding site" evidence="7">
    <location>
        <position position="143"/>
    </location>
    <ligand>
        <name>Zn(2+)</name>
        <dbReference type="ChEBI" id="CHEBI:29105"/>
    </ligand>
</feature>
<evidence type="ECO:0000256" key="8">
    <source>
        <dbReference type="RuleBase" id="RU003956"/>
    </source>
</evidence>
<dbReference type="PANTHER" id="PTHR11002:SF76">
    <property type="entry name" value="CARBONIC ANHYDRASE"/>
    <property type="match status" value="1"/>
</dbReference>
<evidence type="ECO:0000313" key="11">
    <source>
        <dbReference type="Proteomes" id="UP000292702"/>
    </source>
</evidence>
<keyword evidence="11" id="KW-1185">Reference proteome</keyword>
<gene>
    <name evidence="10" type="ORF">EIP91_001884</name>
</gene>
<comment type="catalytic activity">
    <reaction evidence="6 8">
        <text>hydrogencarbonate + H(+) = CO2 + H2O</text>
        <dbReference type="Rhea" id="RHEA:10748"/>
        <dbReference type="ChEBI" id="CHEBI:15377"/>
        <dbReference type="ChEBI" id="CHEBI:15378"/>
        <dbReference type="ChEBI" id="CHEBI:16526"/>
        <dbReference type="ChEBI" id="CHEBI:17544"/>
        <dbReference type="EC" id="4.2.1.1"/>
    </reaction>
</comment>
<dbReference type="EC" id="4.2.1.1" evidence="2 8"/>
<protein>
    <recommendedName>
        <fullName evidence="2 8">Carbonic anhydrase</fullName>
        <ecNumber evidence="2 8">4.2.1.1</ecNumber>
    </recommendedName>
    <alternativeName>
        <fullName evidence="8">Carbonate dehydratase</fullName>
    </alternativeName>
</protein>
<feature type="binding site" evidence="7">
    <location>
        <position position="146"/>
    </location>
    <ligand>
        <name>Zn(2+)</name>
        <dbReference type="ChEBI" id="CHEBI:29105"/>
    </ligand>
</feature>
<evidence type="ECO:0000313" key="10">
    <source>
        <dbReference type="EMBL" id="TCD66031.1"/>
    </source>
</evidence>
<feature type="binding site" evidence="7">
    <location>
        <position position="87"/>
    </location>
    <ligand>
        <name>Zn(2+)</name>
        <dbReference type="ChEBI" id="CHEBI:29105"/>
    </ligand>
</feature>
<dbReference type="GO" id="GO:0071244">
    <property type="term" value="P:cellular response to carbon dioxide"/>
    <property type="evidence" value="ECO:0007669"/>
    <property type="project" value="TreeGrafter"/>
</dbReference>
<comment type="caution">
    <text evidence="10">The sequence shown here is derived from an EMBL/GenBank/DDBJ whole genome shotgun (WGS) entry which is preliminary data.</text>
</comment>
<evidence type="ECO:0000256" key="5">
    <source>
        <dbReference type="ARBA" id="ARBA00023239"/>
    </source>
</evidence>
<comment type="cofactor">
    <cofactor evidence="7">
        <name>Zn(2+)</name>
        <dbReference type="ChEBI" id="CHEBI:29105"/>
    </cofactor>
    <text evidence="7">Binds 1 zinc ion per subunit.</text>
</comment>
<comment type="similarity">
    <text evidence="1 8">Belongs to the beta-class carbonic anhydrase family.</text>
</comment>
<evidence type="ECO:0000256" key="9">
    <source>
        <dbReference type="SAM" id="SignalP"/>
    </source>
</evidence>
<dbReference type="GO" id="GO:0004089">
    <property type="term" value="F:carbonate dehydratase activity"/>
    <property type="evidence" value="ECO:0007669"/>
    <property type="project" value="UniProtKB-UniRule"/>
</dbReference>
<keyword evidence="3 7" id="KW-0479">Metal-binding</keyword>